<organism evidence="1 2">
    <name type="scientific">Chryseobacterium formosus</name>
    <dbReference type="NCBI Taxonomy" id="1537363"/>
    <lineage>
        <taxon>Bacteria</taxon>
        <taxon>Pseudomonadati</taxon>
        <taxon>Bacteroidota</taxon>
        <taxon>Flavobacteriia</taxon>
        <taxon>Flavobacteriales</taxon>
        <taxon>Weeksellaceae</taxon>
        <taxon>Chryseobacterium group</taxon>
        <taxon>Chryseobacterium</taxon>
    </lineage>
</organism>
<evidence type="ECO:0000313" key="1">
    <source>
        <dbReference type="EMBL" id="MCX8526470.1"/>
    </source>
</evidence>
<name>A0ABT3XXS7_9FLAO</name>
<dbReference type="InterPro" id="IPR050708">
    <property type="entry name" value="T6SS_VgrG/RHS"/>
</dbReference>
<gene>
    <name evidence="1" type="ORF">OF897_21385</name>
</gene>
<dbReference type="InterPro" id="IPR022385">
    <property type="entry name" value="Rhs_assc_core"/>
</dbReference>
<feature type="non-terminal residue" evidence="1">
    <location>
        <position position="1"/>
    </location>
</feature>
<dbReference type="Gene3D" id="2.180.10.10">
    <property type="entry name" value="RHS repeat-associated core"/>
    <property type="match status" value="1"/>
</dbReference>
<keyword evidence="2" id="KW-1185">Reference proteome</keyword>
<comment type="caution">
    <text evidence="1">The sequence shown here is derived from an EMBL/GenBank/DDBJ whole genome shotgun (WGS) entry which is preliminary data.</text>
</comment>
<reference evidence="1" key="1">
    <citation type="submission" date="2022-10" db="EMBL/GenBank/DDBJ databases">
        <title>Chryseobacterium sp. nov., a novel bacterial species.</title>
        <authorList>
            <person name="Cao Y."/>
        </authorList>
    </citation>
    <scope>NUCLEOTIDE SEQUENCE</scope>
    <source>
        <strain evidence="1">CCTCC AB2015118</strain>
    </source>
</reference>
<dbReference type="PANTHER" id="PTHR32305">
    <property type="match status" value="1"/>
</dbReference>
<dbReference type="Pfam" id="PF15659">
    <property type="entry name" value="Toxin-JAB1"/>
    <property type="match status" value="1"/>
</dbReference>
<dbReference type="EMBL" id="JAOVZW010000042">
    <property type="protein sequence ID" value="MCX8526470.1"/>
    <property type="molecule type" value="Genomic_DNA"/>
</dbReference>
<dbReference type="PANTHER" id="PTHR32305:SF15">
    <property type="entry name" value="PROTEIN RHSA-RELATED"/>
    <property type="match status" value="1"/>
</dbReference>
<protein>
    <recommendedName>
        <fullName evidence="3">RHS repeat-associated core domain-containing protein</fullName>
    </recommendedName>
</protein>
<sequence length="651" mass="73867">QNKYNELSQLESKKVGGVSLGNGLQQVDYLYNIRGWMTQINNPNDLSNGDLFGYKIKYNQVEGQQTPNNDFLSLEVKPKFSGNIAEVDWSTATTSGDYLRRYGYVYDGLNRLKAGFYQRDDNPTAKEYFEKMDYDLNGNITNLKRSAQKDGNTYATIIDNLTYSYNYQISGNRLNSVTDSSTDYRGYPDTSGNTITYDLNGNMKKHEDKGILQINYNMLNLPNYIKFNQSIASRGGARYVNTVYTYNAAGNKVKKVYQYKEGNILFLATKTTDYLDGFQYETDATLSNPMASVELKFIPTAEGYFDFVKNKYIYNYADHLGNTRLSYFHNGSSIEVLEENNYYPFGLKHEGYNALAGNPSYQYKYNGKELQTETGMYDYGARFYMPDIGRWGVVDPLAEMYQPMSTYHMSGNNPVFYVDSNGMNYDDYGMDNNGNTSLIQKTDDKFDRLYKAKSDSKGNAIKDAKGNAQKATEGVGKENQDYVKVNKETKDSGSIISQLSIKDSEGLSHGTTTNSVDARRVFQFAADNSKVEWSIGGFDTKGTGMADKYLVGTAHLSDRVRVVWQFGEQGLTYENLKYNGHTHPNSRMPKQHDNDISKPGIYNFIYYTGVGNGIRENYFVPYHLETNTKTGINKATMKSNYRQVKLPDLIP</sequence>
<evidence type="ECO:0000313" key="2">
    <source>
        <dbReference type="Proteomes" id="UP001073122"/>
    </source>
</evidence>
<dbReference type="InterPro" id="IPR028218">
    <property type="entry name" value="Toxin-JAB1"/>
</dbReference>
<evidence type="ECO:0008006" key="3">
    <source>
        <dbReference type="Google" id="ProtNLM"/>
    </source>
</evidence>
<dbReference type="Proteomes" id="UP001073122">
    <property type="component" value="Unassembled WGS sequence"/>
</dbReference>
<accession>A0ABT3XXS7</accession>
<dbReference type="NCBIfam" id="TIGR03696">
    <property type="entry name" value="Rhs_assc_core"/>
    <property type="match status" value="1"/>
</dbReference>
<dbReference type="RefSeq" id="WP_323809085.1">
    <property type="nucleotide sequence ID" value="NZ_JAOVZW010000042.1"/>
</dbReference>
<proteinExistence type="predicted"/>